<dbReference type="InterPro" id="IPR006166">
    <property type="entry name" value="ERCC4_domain"/>
</dbReference>
<dbReference type="SMART" id="SM00891">
    <property type="entry name" value="ERCC4"/>
    <property type="match status" value="1"/>
</dbReference>
<dbReference type="InterPro" id="IPR011335">
    <property type="entry name" value="Restrct_endonuc-II-like"/>
</dbReference>
<organism evidence="3">
    <name type="scientific">viral metagenome</name>
    <dbReference type="NCBI Taxonomy" id="1070528"/>
    <lineage>
        <taxon>unclassified sequences</taxon>
        <taxon>metagenomes</taxon>
        <taxon>organismal metagenomes</taxon>
    </lineage>
</organism>
<feature type="region of interest" description="Disordered" evidence="1">
    <location>
        <begin position="143"/>
        <end position="162"/>
    </location>
</feature>
<feature type="domain" description="ERCC4" evidence="2">
    <location>
        <begin position="5"/>
        <end position="87"/>
    </location>
</feature>
<dbReference type="GO" id="GO:0004518">
    <property type="term" value="F:nuclease activity"/>
    <property type="evidence" value="ECO:0007669"/>
    <property type="project" value="InterPro"/>
</dbReference>
<dbReference type="AlphaFoldDB" id="A0A6M3JAL8"/>
<dbReference type="Pfam" id="PF02732">
    <property type="entry name" value="ERCC4"/>
    <property type="match status" value="1"/>
</dbReference>
<evidence type="ECO:0000259" key="2">
    <source>
        <dbReference type="SMART" id="SM00891"/>
    </source>
</evidence>
<dbReference type="Gene3D" id="3.40.50.10130">
    <property type="match status" value="1"/>
</dbReference>
<reference evidence="3" key="1">
    <citation type="submission" date="2020-03" db="EMBL/GenBank/DDBJ databases">
        <title>The deep terrestrial virosphere.</title>
        <authorList>
            <person name="Holmfeldt K."/>
            <person name="Nilsson E."/>
            <person name="Simone D."/>
            <person name="Lopez-Fernandez M."/>
            <person name="Wu X."/>
            <person name="de Brujin I."/>
            <person name="Lundin D."/>
            <person name="Andersson A."/>
            <person name="Bertilsson S."/>
            <person name="Dopson M."/>
        </authorList>
    </citation>
    <scope>NUCLEOTIDE SEQUENCE</scope>
    <source>
        <strain evidence="3">MM415B00355</strain>
    </source>
</reference>
<name>A0A6M3JAL8_9ZZZZ</name>
<sequence>MDELVVVVDDREKLPWTFAGVPGVTTRPGRLRAGDYSVEGLEGRVALERKSLKDLVRTISVTRDRFFGELRLLAGYRYAAIVVEGSVEDVLSGRYDSDASPESVLGSVAAIEVGWRVPVVWAGPRPVAQAYAALLLRRAARTTGEAANRPPSPQKRRQWNND</sequence>
<protein>
    <submittedName>
        <fullName evidence="3">Putative nuclease</fullName>
    </submittedName>
</protein>
<dbReference type="GO" id="GO:0003677">
    <property type="term" value="F:DNA binding"/>
    <property type="evidence" value="ECO:0007669"/>
    <property type="project" value="InterPro"/>
</dbReference>
<evidence type="ECO:0000313" key="3">
    <source>
        <dbReference type="EMBL" id="QJA66348.1"/>
    </source>
</evidence>
<dbReference type="SUPFAM" id="SSF52980">
    <property type="entry name" value="Restriction endonuclease-like"/>
    <property type="match status" value="1"/>
</dbReference>
<evidence type="ECO:0000256" key="1">
    <source>
        <dbReference type="SAM" id="MobiDB-lite"/>
    </source>
</evidence>
<gene>
    <name evidence="3" type="ORF">MM415B00355_0048</name>
</gene>
<dbReference type="EMBL" id="MT141553">
    <property type="protein sequence ID" value="QJA66348.1"/>
    <property type="molecule type" value="Genomic_DNA"/>
</dbReference>
<proteinExistence type="predicted"/>
<dbReference type="GO" id="GO:0006259">
    <property type="term" value="P:DNA metabolic process"/>
    <property type="evidence" value="ECO:0007669"/>
    <property type="project" value="UniProtKB-ARBA"/>
</dbReference>
<accession>A0A6M3JAL8</accession>